<protein>
    <submittedName>
        <fullName evidence="1">Uncharacterized protein</fullName>
    </submittedName>
</protein>
<evidence type="ECO:0000313" key="2">
    <source>
        <dbReference type="EMBL" id="CAA9998405.1"/>
    </source>
</evidence>
<evidence type="ECO:0000313" key="3">
    <source>
        <dbReference type="Proteomes" id="UP000479000"/>
    </source>
</evidence>
<gene>
    <name evidence="1" type="ORF">NTEN_LOCUS4687</name>
    <name evidence="2" type="ORF">NTEN_LOCUS4688</name>
</gene>
<proteinExistence type="predicted"/>
<dbReference type="AlphaFoldDB" id="A0A6H5G864"/>
<accession>A0A6H5G864</accession>
<evidence type="ECO:0000313" key="1">
    <source>
        <dbReference type="EMBL" id="CAA9998404.1"/>
    </source>
</evidence>
<dbReference type="EMBL" id="CADCXU010007039">
    <property type="protein sequence ID" value="CAA9998405.1"/>
    <property type="molecule type" value="Genomic_DNA"/>
</dbReference>
<sequence length="124" mass="13672">MMTCPADTVRFSIAKMTFFNVSSSSSARTGTFERMERNFLTSASALGWTSVGDMSLRGSNDGPHTVFLLLGDILGGDLCSSSSKWLLQKITHDASSRKIYEMPRISSSLHLCRVFNNLPFPDPE</sequence>
<organism evidence="1 3">
    <name type="scientific">Nesidiocoris tenuis</name>
    <dbReference type="NCBI Taxonomy" id="355587"/>
    <lineage>
        <taxon>Eukaryota</taxon>
        <taxon>Metazoa</taxon>
        <taxon>Ecdysozoa</taxon>
        <taxon>Arthropoda</taxon>
        <taxon>Hexapoda</taxon>
        <taxon>Insecta</taxon>
        <taxon>Pterygota</taxon>
        <taxon>Neoptera</taxon>
        <taxon>Paraneoptera</taxon>
        <taxon>Hemiptera</taxon>
        <taxon>Heteroptera</taxon>
        <taxon>Panheteroptera</taxon>
        <taxon>Cimicomorpha</taxon>
        <taxon>Miridae</taxon>
        <taxon>Dicyphina</taxon>
        <taxon>Nesidiocoris</taxon>
    </lineage>
</organism>
<keyword evidence="3" id="KW-1185">Reference proteome</keyword>
<feature type="non-terminal residue" evidence="1">
    <location>
        <position position="124"/>
    </location>
</feature>
<dbReference type="EMBL" id="CADCXU010007038">
    <property type="protein sequence ID" value="CAA9998404.1"/>
    <property type="molecule type" value="Genomic_DNA"/>
</dbReference>
<name>A0A6H5G864_9HEMI</name>
<dbReference type="Proteomes" id="UP000479000">
    <property type="component" value="Unassembled WGS sequence"/>
</dbReference>
<reference evidence="1 3" key="1">
    <citation type="submission" date="2020-02" db="EMBL/GenBank/DDBJ databases">
        <authorList>
            <person name="Ferguson B K."/>
        </authorList>
    </citation>
    <scope>NUCLEOTIDE SEQUENCE [LARGE SCALE GENOMIC DNA]</scope>
</reference>